<evidence type="ECO:0000313" key="2">
    <source>
        <dbReference type="Proteomes" id="UP000317410"/>
    </source>
</evidence>
<protein>
    <submittedName>
        <fullName evidence="1">GTPase</fullName>
    </submittedName>
</protein>
<dbReference type="Gene3D" id="3.40.50.300">
    <property type="entry name" value="P-loop containing nucleotide triphosphate hydrolases"/>
    <property type="match status" value="1"/>
</dbReference>
<accession>A0A4Y4B7E0</accession>
<reference evidence="1 2" key="1">
    <citation type="submission" date="2019-06" db="EMBL/GenBank/DDBJ databases">
        <title>Whole genome shotgun sequence of Microbacterium liquefaciens NBRC 15037.</title>
        <authorList>
            <person name="Hosoyama A."/>
            <person name="Uohara A."/>
            <person name="Ohji S."/>
            <person name="Ichikawa N."/>
        </authorList>
    </citation>
    <scope>NUCLEOTIDE SEQUENCE [LARGE SCALE GENOMIC DNA]</scope>
    <source>
        <strain evidence="1 2">NBRC 15037</strain>
    </source>
</reference>
<dbReference type="EMBL" id="BJNQ01000018">
    <property type="protein sequence ID" value="GEC76306.1"/>
    <property type="molecule type" value="Genomic_DNA"/>
</dbReference>
<evidence type="ECO:0000313" key="1">
    <source>
        <dbReference type="EMBL" id="GEC76306.1"/>
    </source>
</evidence>
<organism evidence="1 2">
    <name type="scientific">Microbacterium maritypicum</name>
    <name type="common">Microbacterium liquefaciens</name>
    <dbReference type="NCBI Taxonomy" id="33918"/>
    <lineage>
        <taxon>Bacteria</taxon>
        <taxon>Bacillati</taxon>
        <taxon>Actinomycetota</taxon>
        <taxon>Actinomycetes</taxon>
        <taxon>Micrococcales</taxon>
        <taxon>Microbacteriaceae</taxon>
        <taxon>Microbacterium</taxon>
    </lineage>
</organism>
<dbReference type="PANTHER" id="PTHR42708:SF1">
    <property type="entry name" value="GLIDING MOTILITY PROTEIN MGLA"/>
    <property type="match status" value="1"/>
</dbReference>
<proteinExistence type="predicted"/>
<sequence length="216" mass="23123">MSGGAVGADSPGSESWVRTTLSDLPTRRARWRRVSLPTRLRLVFAGPVGAGKTTAVRALSDVAPVDTDVPISAGSAEYGDAGKKTTTVGLDYGAWKPTAEISVALIGFPGQDRFAHARQSSSSSDTRILLWLRADSESIADDADDWLPRFTGDHHRLAIAVTRCTDDAIDTVRAALTESLERYGIPPTRVLATDARDRESVMRAACAALDLPEEES</sequence>
<dbReference type="InterPro" id="IPR027417">
    <property type="entry name" value="P-loop_NTPase"/>
</dbReference>
<comment type="caution">
    <text evidence="1">The sequence shown here is derived from an EMBL/GenBank/DDBJ whole genome shotgun (WGS) entry which is preliminary data.</text>
</comment>
<name>A0A4Y4B7E0_MICMQ</name>
<dbReference type="InterPro" id="IPR052705">
    <property type="entry name" value="Gliding_Motility_GTPase"/>
</dbReference>
<dbReference type="PANTHER" id="PTHR42708">
    <property type="entry name" value="ATP/GTP-BINDING PROTEIN-RELATED"/>
    <property type="match status" value="1"/>
</dbReference>
<gene>
    <name evidence="1" type="ORF">MLI01_24510</name>
</gene>
<dbReference type="AlphaFoldDB" id="A0A4Y4B7E0"/>
<dbReference type="SUPFAM" id="SSF52540">
    <property type="entry name" value="P-loop containing nucleoside triphosphate hydrolases"/>
    <property type="match status" value="1"/>
</dbReference>
<dbReference type="Proteomes" id="UP000317410">
    <property type="component" value="Unassembled WGS sequence"/>
</dbReference>
<dbReference type="CDD" id="cd00882">
    <property type="entry name" value="Ras_like_GTPase"/>
    <property type="match status" value="1"/>
</dbReference>